<accession>U2FFE5</accession>
<feature type="chain" id="PRO_5004626550" evidence="1">
    <location>
        <begin position="29"/>
        <end position="198"/>
    </location>
</feature>
<dbReference type="OrthoDB" id="9859499at2"/>
<dbReference type="RefSeq" id="WP_008825421.1">
    <property type="nucleotide sequence ID" value="NZ_AFNU02000009.1"/>
</dbReference>
<organism evidence="2 3">
    <name type="scientific">Haloplasma contractile SSD-17B</name>
    <dbReference type="NCBI Taxonomy" id="1033810"/>
    <lineage>
        <taxon>Bacteria</taxon>
        <taxon>Bacillati</taxon>
        <taxon>Mycoplasmatota</taxon>
        <taxon>Mollicutes</taxon>
        <taxon>Haloplasmatales</taxon>
        <taxon>Haloplasmataceae</taxon>
        <taxon>Haloplasma</taxon>
    </lineage>
</organism>
<dbReference type="EMBL" id="AFNU02000009">
    <property type="protein sequence ID" value="ERJ11640.1"/>
    <property type="molecule type" value="Genomic_DNA"/>
</dbReference>
<evidence type="ECO:0000313" key="2">
    <source>
        <dbReference type="EMBL" id="ERJ11640.1"/>
    </source>
</evidence>
<gene>
    <name evidence="2" type="ORF">HLPCO_002341</name>
</gene>
<dbReference type="AlphaFoldDB" id="U2FFE5"/>
<comment type="caution">
    <text evidence="2">The sequence shown here is derived from an EMBL/GenBank/DDBJ whole genome shotgun (WGS) entry which is preliminary data.</text>
</comment>
<keyword evidence="3" id="KW-1185">Reference proteome</keyword>
<dbReference type="InParanoid" id="U2FFE5"/>
<protein>
    <submittedName>
        <fullName evidence="2">Uncharacterized protein</fullName>
    </submittedName>
</protein>
<keyword evidence="1" id="KW-0732">Signal</keyword>
<dbReference type="eggNOG" id="ENOG5033VNF">
    <property type="taxonomic scope" value="Bacteria"/>
</dbReference>
<proteinExistence type="predicted"/>
<name>U2FFE5_9MOLU</name>
<feature type="signal peptide" evidence="1">
    <location>
        <begin position="1"/>
        <end position="28"/>
    </location>
</feature>
<reference evidence="2 3" key="2">
    <citation type="journal article" date="2013" name="PLoS ONE">
        <title>INDIGO - INtegrated Data Warehouse of MIcrobial GenOmes with Examples from the Red Sea Extremophiles.</title>
        <authorList>
            <person name="Alam I."/>
            <person name="Antunes A."/>
            <person name="Kamau A.A."/>
            <person name="Ba Alawi W."/>
            <person name="Kalkatawi M."/>
            <person name="Stingl U."/>
            <person name="Bajic V.B."/>
        </authorList>
    </citation>
    <scope>NUCLEOTIDE SEQUENCE [LARGE SCALE GENOMIC DNA]</scope>
    <source>
        <strain evidence="2 3">SSD-17B</strain>
    </source>
</reference>
<sequence length="198" mass="21747">MLNHKVIRIGSLAFLLVGLIVTSSSAFAYWKQVTISNDVEIVTIGEPVELIVTDLNSGSQSTQLVPSGHAMFVGDIEEVMLTYRVGVTRELLNNVNLIVTVTDVLIGGDATYSHLIDIDIMGSQEQVILDMHNDDLVVSVSVQLLEPIDKEEANQKGLDLSLVNVDDSKLAYDSIKGQKISFRLEFELQKKDTISSDI</sequence>
<dbReference type="STRING" id="1033810.HLPCO_002341"/>
<reference evidence="2 3" key="1">
    <citation type="journal article" date="2011" name="J. Bacteriol.">
        <title>Genome sequence of Haloplasma contractile, an unusual contractile bacterium from a deep-sea anoxic brine lake.</title>
        <authorList>
            <person name="Antunes A."/>
            <person name="Alam I."/>
            <person name="El Dorry H."/>
            <person name="Siam R."/>
            <person name="Robertson A."/>
            <person name="Bajic V.B."/>
            <person name="Stingl U."/>
        </authorList>
    </citation>
    <scope>NUCLEOTIDE SEQUENCE [LARGE SCALE GENOMIC DNA]</scope>
    <source>
        <strain evidence="2 3">SSD-17B</strain>
    </source>
</reference>
<dbReference type="Proteomes" id="UP000005707">
    <property type="component" value="Unassembled WGS sequence"/>
</dbReference>
<evidence type="ECO:0000256" key="1">
    <source>
        <dbReference type="SAM" id="SignalP"/>
    </source>
</evidence>
<evidence type="ECO:0000313" key="3">
    <source>
        <dbReference type="Proteomes" id="UP000005707"/>
    </source>
</evidence>